<dbReference type="RefSeq" id="WP_301210551.1">
    <property type="nucleotide sequence ID" value="NZ_JAROCF010000001.1"/>
</dbReference>
<sequence length="142" mass="15380">MSVTRFSLTSSLDRDALMDVLTDFSSARPAAWSSIDEEHFRVHGLGAGWAEVTEGTAQAWERARYEWDRAAGTVTITTHDSKVFGPGGGWLFQLTPEGRGTRVDVRLTRTPAKLGQRILAGLLPLVGPASLKKSFAAPLQAV</sequence>
<dbReference type="InterPro" id="IPR023393">
    <property type="entry name" value="START-like_dom_sf"/>
</dbReference>
<dbReference type="Proteomes" id="UP001174208">
    <property type="component" value="Unassembled WGS sequence"/>
</dbReference>
<accession>A0ABT8KAR1</accession>
<dbReference type="Gene3D" id="3.30.530.20">
    <property type="match status" value="1"/>
</dbReference>
<keyword evidence="2" id="KW-1185">Reference proteome</keyword>
<evidence type="ECO:0000313" key="2">
    <source>
        <dbReference type="Proteomes" id="UP001174208"/>
    </source>
</evidence>
<name>A0ABT8KAR1_9MICO</name>
<comment type="caution">
    <text evidence="1">The sequence shown here is derived from an EMBL/GenBank/DDBJ whole genome shotgun (WGS) entry which is preliminary data.</text>
</comment>
<protein>
    <recommendedName>
        <fullName evidence="3">Polyketide cyclase / dehydrase and lipid transport</fullName>
    </recommendedName>
</protein>
<gene>
    <name evidence="1" type="ORF">P5G50_06490</name>
</gene>
<dbReference type="EMBL" id="JAROCF010000001">
    <property type="protein sequence ID" value="MDN4614098.1"/>
    <property type="molecule type" value="Genomic_DNA"/>
</dbReference>
<evidence type="ECO:0000313" key="1">
    <source>
        <dbReference type="EMBL" id="MDN4614098.1"/>
    </source>
</evidence>
<organism evidence="1 2">
    <name type="scientific">Leifsonia williamsii</name>
    <dbReference type="NCBI Taxonomy" id="3035919"/>
    <lineage>
        <taxon>Bacteria</taxon>
        <taxon>Bacillati</taxon>
        <taxon>Actinomycetota</taxon>
        <taxon>Actinomycetes</taxon>
        <taxon>Micrococcales</taxon>
        <taxon>Microbacteriaceae</taxon>
        <taxon>Leifsonia</taxon>
    </lineage>
</organism>
<proteinExistence type="predicted"/>
<evidence type="ECO:0008006" key="3">
    <source>
        <dbReference type="Google" id="ProtNLM"/>
    </source>
</evidence>
<reference evidence="1" key="1">
    <citation type="submission" date="2023-06" db="EMBL/GenBank/DDBJ databases">
        <title>MT1 and MT2 Draft Genomes of Novel Species.</title>
        <authorList>
            <person name="Venkateswaran K."/>
        </authorList>
    </citation>
    <scope>NUCLEOTIDE SEQUENCE</scope>
    <source>
        <strain evidence="1">F6_8S_P_1B</strain>
    </source>
</reference>